<name>A0A2U2XFH2_9FLAO</name>
<dbReference type="InterPro" id="IPR031107">
    <property type="entry name" value="Small_HSP"/>
</dbReference>
<dbReference type="PANTHER" id="PTHR11527">
    <property type="entry name" value="HEAT-SHOCK PROTEIN 20 FAMILY MEMBER"/>
    <property type="match status" value="1"/>
</dbReference>
<reference evidence="4 5" key="1">
    <citation type="submission" date="2018-05" db="EMBL/GenBank/DDBJ databases">
        <title>Brumimicrobium oceani sp. nov., isolated from coastal sediment.</title>
        <authorList>
            <person name="Kou Y."/>
        </authorList>
    </citation>
    <scope>NUCLEOTIDE SEQUENCE [LARGE SCALE GENOMIC DNA]</scope>
    <source>
        <strain evidence="4 5">C305</strain>
    </source>
</reference>
<dbReference type="CDD" id="cd06464">
    <property type="entry name" value="ACD_sHsps-like"/>
    <property type="match status" value="1"/>
</dbReference>
<evidence type="ECO:0000259" key="3">
    <source>
        <dbReference type="PROSITE" id="PS01031"/>
    </source>
</evidence>
<reference evidence="4 5" key="2">
    <citation type="submission" date="2018-05" db="EMBL/GenBank/DDBJ databases">
        <authorList>
            <person name="Lanie J.A."/>
            <person name="Ng W.-L."/>
            <person name="Kazmierczak K.M."/>
            <person name="Andrzejewski T.M."/>
            <person name="Davidsen T.M."/>
            <person name="Wayne K.J."/>
            <person name="Tettelin H."/>
            <person name="Glass J.I."/>
            <person name="Rusch D."/>
            <person name="Podicherti R."/>
            <person name="Tsui H.-C.T."/>
            <person name="Winkler M.E."/>
        </authorList>
    </citation>
    <scope>NUCLEOTIDE SEQUENCE [LARGE SCALE GENOMIC DNA]</scope>
    <source>
        <strain evidence="4 5">C305</strain>
    </source>
</reference>
<evidence type="ECO:0000256" key="2">
    <source>
        <dbReference type="RuleBase" id="RU003616"/>
    </source>
</evidence>
<dbReference type="RefSeq" id="WP_109358664.1">
    <property type="nucleotide sequence ID" value="NZ_QFRJ01000002.1"/>
</dbReference>
<sequence length="141" mass="16072">MEMSRMNSGFLPSFLSGLDEELFNKRQTNKSSQVAVNIIERDEDYVVEMAVPGFNKENIHIELDGNKLSIRGEAKNSSEFEEENYTHREFSYGEFTRSFTLPKDVDGQNIEADYKDGVLSVTVPKPETKKKIVKKIEVKGS</sequence>
<comment type="caution">
    <text evidence="4">The sequence shown here is derived from an EMBL/GenBank/DDBJ whole genome shotgun (WGS) entry which is preliminary data.</text>
</comment>
<dbReference type="EMBL" id="QFRJ01000002">
    <property type="protein sequence ID" value="PWH86552.1"/>
    <property type="molecule type" value="Genomic_DNA"/>
</dbReference>
<feature type="domain" description="SHSP" evidence="3">
    <location>
        <begin position="27"/>
        <end position="141"/>
    </location>
</feature>
<comment type="similarity">
    <text evidence="1 2">Belongs to the small heat shock protein (HSP20) family.</text>
</comment>
<keyword evidence="5" id="KW-1185">Reference proteome</keyword>
<dbReference type="Pfam" id="PF00011">
    <property type="entry name" value="HSP20"/>
    <property type="match status" value="1"/>
</dbReference>
<dbReference type="Gene3D" id="2.60.40.790">
    <property type="match status" value="1"/>
</dbReference>
<dbReference type="InterPro" id="IPR008978">
    <property type="entry name" value="HSP20-like_chaperone"/>
</dbReference>
<dbReference type="AlphaFoldDB" id="A0A2U2XFH2"/>
<dbReference type="PROSITE" id="PS01031">
    <property type="entry name" value="SHSP"/>
    <property type="match status" value="1"/>
</dbReference>
<dbReference type="Proteomes" id="UP000245370">
    <property type="component" value="Unassembled WGS sequence"/>
</dbReference>
<accession>A0A2U2XFH2</accession>
<evidence type="ECO:0000256" key="1">
    <source>
        <dbReference type="PROSITE-ProRule" id="PRU00285"/>
    </source>
</evidence>
<dbReference type="SUPFAM" id="SSF49764">
    <property type="entry name" value="HSP20-like chaperones"/>
    <property type="match status" value="1"/>
</dbReference>
<evidence type="ECO:0000313" key="4">
    <source>
        <dbReference type="EMBL" id="PWH86552.1"/>
    </source>
</evidence>
<organism evidence="4 5">
    <name type="scientific">Brumimicrobium oceani</name>
    <dbReference type="NCBI Taxonomy" id="2100725"/>
    <lineage>
        <taxon>Bacteria</taxon>
        <taxon>Pseudomonadati</taxon>
        <taxon>Bacteroidota</taxon>
        <taxon>Flavobacteriia</taxon>
        <taxon>Flavobacteriales</taxon>
        <taxon>Crocinitomicaceae</taxon>
        <taxon>Brumimicrobium</taxon>
    </lineage>
</organism>
<protein>
    <recommendedName>
        <fullName evidence="3">SHSP domain-containing protein</fullName>
    </recommendedName>
</protein>
<proteinExistence type="inferred from homology"/>
<evidence type="ECO:0000313" key="5">
    <source>
        <dbReference type="Proteomes" id="UP000245370"/>
    </source>
</evidence>
<dbReference type="InterPro" id="IPR002068">
    <property type="entry name" value="A-crystallin/Hsp20_dom"/>
</dbReference>
<dbReference type="OrthoDB" id="9814487at2"/>
<gene>
    <name evidence="4" type="ORF">DIT68_04765</name>
</gene>